<keyword evidence="3" id="KW-1185">Reference proteome</keyword>
<accession>A0A1V4JZT3</accession>
<proteinExistence type="predicted"/>
<gene>
    <name evidence="2" type="ORF">AV530_015335</name>
</gene>
<sequence length="78" mass="8198">MHLPKAPSWCEKPPRMDLQGEGTRDHLSVLSLRTAASALTRCARGACGVATASVDPGGGQRASEDSYVRIAAGQKHPN</sequence>
<dbReference type="EMBL" id="LSYS01005330">
    <property type="protein sequence ID" value="OPJ77654.1"/>
    <property type="molecule type" value="Genomic_DNA"/>
</dbReference>
<reference evidence="2 3" key="1">
    <citation type="submission" date="2016-02" db="EMBL/GenBank/DDBJ databases">
        <title>Band-tailed pigeon sequencing and assembly.</title>
        <authorList>
            <person name="Soares A.E."/>
            <person name="Novak B.J."/>
            <person name="Rice E.S."/>
            <person name="O'Connell B."/>
            <person name="Chang D."/>
            <person name="Weber S."/>
            <person name="Shapiro B."/>
        </authorList>
    </citation>
    <scope>NUCLEOTIDE SEQUENCE [LARGE SCALE GENOMIC DNA]</scope>
    <source>
        <strain evidence="2">BTP2013</strain>
        <tissue evidence="2">Blood</tissue>
    </source>
</reference>
<name>A0A1V4JZT3_PATFA</name>
<evidence type="ECO:0000256" key="1">
    <source>
        <dbReference type="SAM" id="MobiDB-lite"/>
    </source>
</evidence>
<evidence type="ECO:0000313" key="3">
    <source>
        <dbReference type="Proteomes" id="UP000190648"/>
    </source>
</evidence>
<organism evidence="2 3">
    <name type="scientific">Patagioenas fasciata monilis</name>
    <dbReference type="NCBI Taxonomy" id="372326"/>
    <lineage>
        <taxon>Eukaryota</taxon>
        <taxon>Metazoa</taxon>
        <taxon>Chordata</taxon>
        <taxon>Craniata</taxon>
        <taxon>Vertebrata</taxon>
        <taxon>Euteleostomi</taxon>
        <taxon>Archelosauria</taxon>
        <taxon>Archosauria</taxon>
        <taxon>Dinosauria</taxon>
        <taxon>Saurischia</taxon>
        <taxon>Theropoda</taxon>
        <taxon>Coelurosauria</taxon>
        <taxon>Aves</taxon>
        <taxon>Neognathae</taxon>
        <taxon>Neoaves</taxon>
        <taxon>Columbimorphae</taxon>
        <taxon>Columbiformes</taxon>
        <taxon>Columbidae</taxon>
        <taxon>Patagioenas</taxon>
    </lineage>
</organism>
<feature type="region of interest" description="Disordered" evidence="1">
    <location>
        <begin position="1"/>
        <end position="21"/>
    </location>
</feature>
<dbReference type="AlphaFoldDB" id="A0A1V4JZT3"/>
<dbReference type="Proteomes" id="UP000190648">
    <property type="component" value="Unassembled WGS sequence"/>
</dbReference>
<protein>
    <submittedName>
        <fullName evidence="2">Uncharacterized protein</fullName>
    </submittedName>
</protein>
<comment type="caution">
    <text evidence="2">The sequence shown here is derived from an EMBL/GenBank/DDBJ whole genome shotgun (WGS) entry which is preliminary data.</text>
</comment>
<evidence type="ECO:0000313" key="2">
    <source>
        <dbReference type="EMBL" id="OPJ77654.1"/>
    </source>
</evidence>